<accession>A0ABS9U7V5</accession>
<dbReference type="Pfam" id="PF06833">
    <property type="entry name" value="MdcE"/>
    <property type="match status" value="1"/>
</dbReference>
<reference evidence="2 3" key="1">
    <citation type="submission" date="2022-03" db="EMBL/GenBank/DDBJ databases">
        <authorList>
            <person name="Jo J.-H."/>
            <person name="Im W.-T."/>
        </authorList>
    </citation>
    <scope>NUCLEOTIDE SEQUENCE [LARGE SCALE GENOMIC DNA]</scope>
    <source>
        <strain evidence="2 3">MA9</strain>
    </source>
</reference>
<dbReference type="SUPFAM" id="SSF52096">
    <property type="entry name" value="ClpP/crotonase"/>
    <property type="match status" value="2"/>
</dbReference>
<dbReference type="RefSeq" id="WP_241367346.1">
    <property type="nucleotide sequence ID" value="NZ_JAKZFC010000001.1"/>
</dbReference>
<dbReference type="EMBL" id="JAKZFC010000001">
    <property type="protein sequence ID" value="MCH7320323.1"/>
    <property type="molecule type" value="Genomic_DNA"/>
</dbReference>
<evidence type="ECO:0000313" key="2">
    <source>
        <dbReference type="EMBL" id="MCH7320323.1"/>
    </source>
</evidence>
<sequence length="562" mass="61080">MNNSITLPVSIVESKARERALLLLDEGTAHEILGPFDFFESPHLEAQNIVPQSDDGMVIMQGVIRGRRALVISIEGSFQGGGIGEVSGAKFAGALERAFASCEAGELIYPVIIYDTGGVRLQEANYGLLSIAEISSAIVALKKYVPVIGIIPGKVGSFGGMSLTAGLCSALIMTREGRLGMNGPEVVEQEAGIQELNAKQKPFIWKMIGGSMRYNAKLVDAVIEDDVVNYLDALEDLWANNSFKQRTTEYDAFLNMLNHLQFEQKISTDEAQEILSNRSELANAEATIADGKSKSRGRKWFDAITNNAQSISETPSVLVADALLNGEKARFIAVVPNSESKFYRARNGEFGLQEAWTVAKYVRQAIEEDKDSTNKRLIVPIVDVPGQAFGYHEELFGIYLACAASVEAYAVARQSGHPIVSCIVGKAISGAFLAHGMQGNRIISLDDPEVQVHVMSKKSAALVTMRTVEELDEFAKSVPSMAYDVRSFQTLGALQDLISGINADEPSEEQIQQVINCIASAKESIIQSGDITLANRIQSKIAIENGRKASIAVREKIVQQWN</sequence>
<dbReference type="Gene3D" id="3.90.226.10">
    <property type="entry name" value="2-enoyl-CoA Hydratase, Chain A, domain 1"/>
    <property type="match status" value="2"/>
</dbReference>
<dbReference type="PANTHER" id="PTHR43842:SF2">
    <property type="entry name" value="PROPIONYL-COA CARBOXYLASE BETA CHAIN, MITOCHONDRIAL"/>
    <property type="match status" value="1"/>
</dbReference>
<name>A0ABS9U7V5_9BACL</name>
<dbReference type="NCBIfam" id="TIGR03134">
    <property type="entry name" value="malonate_gamma"/>
    <property type="match status" value="1"/>
</dbReference>
<dbReference type="InterPro" id="IPR051047">
    <property type="entry name" value="AccD/PCCB"/>
</dbReference>
<dbReference type="InterPro" id="IPR034733">
    <property type="entry name" value="AcCoA_carboxyl_beta"/>
</dbReference>
<dbReference type="InterPro" id="IPR029045">
    <property type="entry name" value="ClpP/crotonase-like_dom_sf"/>
</dbReference>
<feature type="domain" description="CoA carboxyltransferase C-terminal" evidence="1">
    <location>
        <begin position="267"/>
        <end position="562"/>
    </location>
</feature>
<dbReference type="PANTHER" id="PTHR43842">
    <property type="entry name" value="PROPIONYL-COA CARBOXYLASE BETA CHAIN"/>
    <property type="match status" value="1"/>
</dbReference>
<dbReference type="NCBIfam" id="NF005530">
    <property type="entry name" value="PRK07189.1"/>
    <property type="match status" value="1"/>
</dbReference>
<evidence type="ECO:0000313" key="3">
    <source>
        <dbReference type="Proteomes" id="UP001316087"/>
    </source>
</evidence>
<evidence type="ECO:0000259" key="1">
    <source>
        <dbReference type="PROSITE" id="PS50989"/>
    </source>
</evidence>
<keyword evidence="2" id="KW-0456">Lyase</keyword>
<keyword evidence="3" id="KW-1185">Reference proteome</keyword>
<dbReference type="InterPro" id="IPR009648">
    <property type="entry name" value="Malonate_gamma"/>
</dbReference>
<proteinExistence type="predicted"/>
<dbReference type="Proteomes" id="UP001316087">
    <property type="component" value="Unassembled WGS sequence"/>
</dbReference>
<dbReference type="PROSITE" id="PS50989">
    <property type="entry name" value="COA_CT_CTER"/>
    <property type="match status" value="1"/>
</dbReference>
<dbReference type="InterPro" id="IPR011763">
    <property type="entry name" value="COA_CT_C"/>
</dbReference>
<organism evidence="2 3">
    <name type="scientific">Solibacillus palustris</name>
    <dbReference type="NCBI Taxonomy" id="2908203"/>
    <lineage>
        <taxon>Bacteria</taxon>
        <taxon>Bacillati</taxon>
        <taxon>Bacillota</taxon>
        <taxon>Bacilli</taxon>
        <taxon>Bacillales</taxon>
        <taxon>Caryophanaceae</taxon>
        <taxon>Solibacillus</taxon>
    </lineage>
</organism>
<dbReference type="InterPro" id="IPR017556">
    <property type="entry name" value="Malonate_beta"/>
</dbReference>
<dbReference type="Pfam" id="PF01039">
    <property type="entry name" value="Carboxyl_trans"/>
    <property type="match status" value="1"/>
</dbReference>
<dbReference type="GO" id="GO:0016829">
    <property type="term" value="F:lyase activity"/>
    <property type="evidence" value="ECO:0007669"/>
    <property type="project" value="UniProtKB-KW"/>
</dbReference>
<protein>
    <submittedName>
        <fullName evidence="2">Biotin-independent malonate decarboxylase subunit beta</fullName>
        <ecNumber evidence="2">4.1.1.88</ecNumber>
    </submittedName>
</protein>
<gene>
    <name evidence="2" type="ORF">LZ480_00360</name>
</gene>
<dbReference type="EC" id="4.1.1.88" evidence="2"/>
<dbReference type="NCBIfam" id="TIGR03133">
    <property type="entry name" value="malonate_beta"/>
    <property type="match status" value="1"/>
</dbReference>
<comment type="caution">
    <text evidence="2">The sequence shown here is derived from an EMBL/GenBank/DDBJ whole genome shotgun (WGS) entry which is preliminary data.</text>
</comment>